<reference evidence="2 3" key="1">
    <citation type="submission" date="2018-08" db="EMBL/GenBank/DDBJ databases">
        <title>A genome reference for cultivated species of the human gut microbiota.</title>
        <authorList>
            <person name="Zou Y."/>
            <person name="Xue W."/>
            <person name="Luo G."/>
        </authorList>
    </citation>
    <scope>NUCLEOTIDE SEQUENCE [LARGE SCALE GENOMIC DNA]</scope>
    <source>
        <strain evidence="2 3">AF14-49</strain>
    </source>
</reference>
<dbReference type="PROSITE" id="PS51257">
    <property type="entry name" value="PROKAR_LIPOPROTEIN"/>
    <property type="match status" value="1"/>
</dbReference>
<evidence type="ECO:0000256" key="1">
    <source>
        <dbReference type="SAM" id="SignalP"/>
    </source>
</evidence>
<feature type="chain" id="PRO_5019218044" description="Glycosyl hydrolase family 32 N-terminal domain-containing protein" evidence="1">
    <location>
        <begin position="21"/>
        <end position="476"/>
    </location>
</feature>
<evidence type="ECO:0000313" key="2">
    <source>
        <dbReference type="EMBL" id="RGV33074.1"/>
    </source>
</evidence>
<protein>
    <recommendedName>
        <fullName evidence="4">Glycosyl hydrolase family 32 N-terminal domain-containing protein</fullName>
    </recommendedName>
</protein>
<name>A0A412WZ79_9BACT</name>
<dbReference type="Proteomes" id="UP000283589">
    <property type="component" value="Unassembled WGS sequence"/>
</dbReference>
<keyword evidence="1" id="KW-0732">Signal</keyword>
<dbReference type="InterPro" id="IPR023296">
    <property type="entry name" value="Glyco_hydro_beta-prop_sf"/>
</dbReference>
<accession>A0A412WZ79</accession>
<sequence>MKIRFLVLICSLLGCECLSAQCVNIGNKRILFLDYDIIERLDGAELKMHSPIDRGVAFYFDKSWEGSSCAYVTIIKDSTFYRAYYRGRLTSKTNGAKQITCVAESKDGVHWYKPQLSIYRIAGYDENNIVLMNEGDVSHNFSPFIDINPKRDLRYRYKGIGGKEGKGLFVYQSIDGLKWVKMKEEPFYTDGNFDSQNVVFWSPEHNSYLLFFRKWRKVDKVLYRTIAMSRSEDFEKWEKYKLLDFGNTPIENLYTNQIGFYYRAPQFLIGIGARFFQNKKVMPDSLFTRMKAAYVNDCSDVYLMSSRDALHFDRIFMESFIRPGIGYNNWTSRTNYPALNVVETSDSELSVYVNENYMQSDAHLRRYSIRIDGFTSICAGYVGGVVITKPIKFSGTKLEINYSTSAAGEIRIELLDERDEVIPGYSKEDCDCIVGDEISRGVTWHGKSDLSSVEGQIVKMKFYLKDADVFSFRYYR</sequence>
<feature type="signal peptide" evidence="1">
    <location>
        <begin position="1"/>
        <end position="20"/>
    </location>
</feature>
<dbReference type="EMBL" id="QRZA01000015">
    <property type="protein sequence ID" value="RGV33074.1"/>
    <property type="molecule type" value="Genomic_DNA"/>
</dbReference>
<dbReference type="AlphaFoldDB" id="A0A412WZ79"/>
<evidence type="ECO:0008006" key="4">
    <source>
        <dbReference type="Google" id="ProtNLM"/>
    </source>
</evidence>
<dbReference type="SUPFAM" id="SSF75005">
    <property type="entry name" value="Arabinanase/levansucrase/invertase"/>
    <property type="match status" value="1"/>
</dbReference>
<dbReference type="Gene3D" id="2.115.10.20">
    <property type="entry name" value="Glycosyl hydrolase domain, family 43"/>
    <property type="match status" value="1"/>
</dbReference>
<organism evidence="2 3">
    <name type="scientific">Butyricimonas virosa</name>
    <dbReference type="NCBI Taxonomy" id="544645"/>
    <lineage>
        <taxon>Bacteria</taxon>
        <taxon>Pseudomonadati</taxon>
        <taxon>Bacteroidota</taxon>
        <taxon>Bacteroidia</taxon>
        <taxon>Bacteroidales</taxon>
        <taxon>Odoribacteraceae</taxon>
        <taxon>Butyricimonas</taxon>
    </lineage>
</organism>
<gene>
    <name evidence="2" type="ORF">DWW18_12050</name>
</gene>
<evidence type="ECO:0000313" key="3">
    <source>
        <dbReference type="Proteomes" id="UP000283589"/>
    </source>
</evidence>
<proteinExistence type="predicted"/>
<comment type="caution">
    <text evidence="2">The sequence shown here is derived from an EMBL/GenBank/DDBJ whole genome shotgun (WGS) entry which is preliminary data.</text>
</comment>